<dbReference type="PANTHER" id="PTHR24365">
    <property type="entry name" value="TOLL-LIKE RECEPTOR"/>
    <property type="match status" value="1"/>
</dbReference>
<evidence type="ECO:0000256" key="5">
    <source>
        <dbReference type="ARBA" id="ARBA00022729"/>
    </source>
</evidence>
<keyword evidence="14" id="KW-1185">Reference proteome</keyword>
<keyword evidence="5" id="KW-0732">Signal</keyword>
<evidence type="ECO:0000259" key="12">
    <source>
        <dbReference type="PROSITE" id="PS50104"/>
    </source>
</evidence>
<dbReference type="SUPFAM" id="SSF52058">
    <property type="entry name" value="L domain-like"/>
    <property type="match status" value="1"/>
</dbReference>
<dbReference type="Pfam" id="PF13855">
    <property type="entry name" value="LRR_8"/>
    <property type="match status" value="1"/>
</dbReference>
<keyword evidence="7 11" id="KW-1133">Transmembrane helix</keyword>
<keyword evidence="8 11" id="KW-0472">Membrane</keyword>
<sequence length="701" mass="80990">MVPWSPSQWKGDQELLCDSSVCKTVAADYDTCCSCHSKGLWEIDKHSKRSSQALHIEYVRFGSNAFVLPPSDFNTSAPANLVHRHGTLRVLPSNICDFQNLKLLDLTSNQLTHINTISCLRNLEILKLEYNKLVYLSNETFQNMSNLRSVSLANNQIKEMDPHAFNGDSINIFNFDLSGNNLTKIDVTNLVMDKLYCEINYENNLFQEIENILGWKVNTSLHYGSGTVTVAKNPPMHFPDYEYVGFSVDQFPKLFKIMRNTNFYFGNNTYYCDCRLEPVLRFSNIWKPDYSFVFPNFPDYICPPDGPNAGINAKLFLDKTERDKLTCDLHGDLNCPSRCDCFDQPSRDRLVVNCTDQEISHPEFLKRMPKGFGHNLELYLKNTGMKRFPFFKYLKRVSILDVSYNSFEDINSLFSVDIAYFEKLKKVIIFNHSLSDLPDSFKKLDANFIYLGETPIICDCTNLWIGEWRKVYNVNKTINPLLCNANGKILHVEEVTKEFLGCNENPFQWDWLIILSSVIVSLLAVIFGLFMFFQYEILIMFRMMRQTKKPVTAQNLYYDVYISYDVNELDVRLWVLGDLRKTLLKNGLKVYDTVVDTIPGSNRGEVISTKIAQSKQIIVVLSKAYTMEDDPFCVQEFRGAVNHFFRNKSKSLLLINYDNIKTSDVSDPYMKAFLRLGKYISFADRYEKITNKVCSIVKTKT</sequence>
<evidence type="ECO:0000256" key="9">
    <source>
        <dbReference type="ARBA" id="ARBA00023170"/>
    </source>
</evidence>
<dbReference type="Gene3D" id="3.80.10.10">
    <property type="entry name" value="Ribonuclease Inhibitor"/>
    <property type="match status" value="2"/>
</dbReference>
<keyword evidence="3" id="KW-0433">Leucine-rich repeat</keyword>
<evidence type="ECO:0000256" key="8">
    <source>
        <dbReference type="ARBA" id="ARBA00023136"/>
    </source>
</evidence>
<dbReference type="InterPro" id="IPR000157">
    <property type="entry name" value="TIR_dom"/>
</dbReference>
<dbReference type="GO" id="GO:0007165">
    <property type="term" value="P:signal transduction"/>
    <property type="evidence" value="ECO:0007669"/>
    <property type="project" value="InterPro"/>
</dbReference>
<evidence type="ECO:0000256" key="2">
    <source>
        <dbReference type="ARBA" id="ARBA00009634"/>
    </source>
</evidence>
<keyword evidence="4 11" id="KW-0812">Transmembrane</keyword>
<dbReference type="PRINTS" id="PR01537">
    <property type="entry name" value="INTRLKN1R1F"/>
</dbReference>
<feature type="domain" description="TIR" evidence="12">
    <location>
        <begin position="556"/>
        <end position="701"/>
    </location>
</feature>
<dbReference type="EMBL" id="UYJE01006404">
    <property type="protein sequence ID" value="VDI45721.1"/>
    <property type="molecule type" value="Genomic_DNA"/>
</dbReference>
<evidence type="ECO:0000256" key="1">
    <source>
        <dbReference type="ARBA" id="ARBA00004167"/>
    </source>
</evidence>
<dbReference type="InterPro" id="IPR001611">
    <property type="entry name" value="Leu-rich_rpt"/>
</dbReference>
<organism evidence="13 14">
    <name type="scientific">Mytilus galloprovincialis</name>
    <name type="common">Mediterranean mussel</name>
    <dbReference type="NCBI Taxonomy" id="29158"/>
    <lineage>
        <taxon>Eukaryota</taxon>
        <taxon>Metazoa</taxon>
        <taxon>Spiralia</taxon>
        <taxon>Lophotrochozoa</taxon>
        <taxon>Mollusca</taxon>
        <taxon>Bivalvia</taxon>
        <taxon>Autobranchia</taxon>
        <taxon>Pteriomorphia</taxon>
        <taxon>Mytilida</taxon>
        <taxon>Mytiloidea</taxon>
        <taxon>Mytilidae</taxon>
        <taxon>Mytilinae</taxon>
        <taxon>Mytilus</taxon>
    </lineage>
</organism>
<reference evidence="13" key="1">
    <citation type="submission" date="2018-11" db="EMBL/GenBank/DDBJ databases">
        <authorList>
            <person name="Alioto T."/>
            <person name="Alioto T."/>
        </authorList>
    </citation>
    <scope>NUCLEOTIDE SEQUENCE</scope>
</reference>
<evidence type="ECO:0000256" key="4">
    <source>
        <dbReference type="ARBA" id="ARBA00022692"/>
    </source>
</evidence>
<evidence type="ECO:0000313" key="14">
    <source>
        <dbReference type="Proteomes" id="UP000596742"/>
    </source>
</evidence>
<dbReference type="InterPro" id="IPR035897">
    <property type="entry name" value="Toll_tir_struct_dom_sf"/>
</dbReference>
<dbReference type="InterPro" id="IPR032675">
    <property type="entry name" value="LRR_dom_sf"/>
</dbReference>
<evidence type="ECO:0000256" key="7">
    <source>
        <dbReference type="ARBA" id="ARBA00022989"/>
    </source>
</evidence>
<evidence type="ECO:0000256" key="11">
    <source>
        <dbReference type="SAM" id="Phobius"/>
    </source>
</evidence>
<dbReference type="GO" id="GO:0038023">
    <property type="term" value="F:signaling receptor activity"/>
    <property type="evidence" value="ECO:0007669"/>
    <property type="project" value="TreeGrafter"/>
</dbReference>
<evidence type="ECO:0000256" key="10">
    <source>
        <dbReference type="ARBA" id="ARBA00023180"/>
    </source>
</evidence>
<evidence type="ECO:0000256" key="6">
    <source>
        <dbReference type="ARBA" id="ARBA00022737"/>
    </source>
</evidence>
<keyword evidence="10" id="KW-0325">Glycoprotein</keyword>
<keyword evidence="9" id="KW-0675">Receptor</keyword>
<dbReference type="Pfam" id="PF01582">
    <property type="entry name" value="TIR"/>
    <property type="match status" value="1"/>
</dbReference>
<dbReference type="Gene3D" id="3.40.50.10140">
    <property type="entry name" value="Toll/interleukin-1 receptor homology (TIR) domain"/>
    <property type="match status" value="1"/>
</dbReference>
<dbReference type="PROSITE" id="PS50104">
    <property type="entry name" value="TIR"/>
    <property type="match status" value="1"/>
</dbReference>
<accession>A0A8B6F9W6</accession>
<evidence type="ECO:0000256" key="3">
    <source>
        <dbReference type="ARBA" id="ARBA00022614"/>
    </source>
</evidence>
<dbReference type="PROSITE" id="PS51450">
    <property type="entry name" value="LRR"/>
    <property type="match status" value="1"/>
</dbReference>
<comment type="caution">
    <text evidence="13">The sequence shown here is derived from an EMBL/GenBank/DDBJ whole genome shotgun (WGS) entry which is preliminary data.</text>
</comment>
<dbReference type="Proteomes" id="UP000596742">
    <property type="component" value="Unassembled WGS sequence"/>
</dbReference>
<dbReference type="SMART" id="SM00369">
    <property type="entry name" value="LRR_TYP"/>
    <property type="match status" value="4"/>
</dbReference>
<dbReference type="OrthoDB" id="6156625at2759"/>
<comment type="similarity">
    <text evidence="2">Belongs to the Toll-like receptor family.</text>
</comment>
<dbReference type="SUPFAM" id="SSF52200">
    <property type="entry name" value="Toll/Interleukin receptor TIR domain"/>
    <property type="match status" value="1"/>
</dbReference>
<dbReference type="PANTHER" id="PTHR24365:SF541">
    <property type="entry name" value="PROTEIN TOLL-RELATED"/>
    <property type="match status" value="1"/>
</dbReference>
<keyword evidence="6" id="KW-0677">Repeat</keyword>
<dbReference type="GO" id="GO:0005886">
    <property type="term" value="C:plasma membrane"/>
    <property type="evidence" value="ECO:0007669"/>
    <property type="project" value="TreeGrafter"/>
</dbReference>
<evidence type="ECO:0000313" key="13">
    <source>
        <dbReference type="EMBL" id="VDI45721.1"/>
    </source>
</evidence>
<dbReference type="InterPro" id="IPR003591">
    <property type="entry name" value="Leu-rich_rpt_typical-subtyp"/>
</dbReference>
<proteinExistence type="inferred from homology"/>
<gene>
    <name evidence="13" type="ORF">MGAL_10B009565</name>
</gene>
<comment type="subcellular location">
    <subcellularLocation>
        <location evidence="1">Membrane</location>
        <topology evidence="1">Single-pass membrane protein</topology>
    </subcellularLocation>
</comment>
<feature type="transmembrane region" description="Helical" evidence="11">
    <location>
        <begin position="511"/>
        <end position="535"/>
    </location>
</feature>
<dbReference type="AlphaFoldDB" id="A0A8B6F9W6"/>
<protein>
    <recommendedName>
        <fullName evidence="12">TIR domain-containing protein</fullName>
    </recommendedName>
</protein>
<name>A0A8B6F9W6_MYTGA</name>